<dbReference type="InParanoid" id="A0A2R5GYR7"/>
<dbReference type="InterPro" id="IPR032063">
    <property type="entry name" value="MavL-like"/>
</dbReference>
<organism evidence="1 2">
    <name type="scientific">Hondaea fermentalgiana</name>
    <dbReference type="NCBI Taxonomy" id="2315210"/>
    <lineage>
        <taxon>Eukaryota</taxon>
        <taxon>Sar</taxon>
        <taxon>Stramenopiles</taxon>
        <taxon>Bigyra</taxon>
        <taxon>Labyrinthulomycetes</taxon>
        <taxon>Thraustochytrida</taxon>
        <taxon>Thraustochytriidae</taxon>
        <taxon>Hondaea</taxon>
    </lineage>
</organism>
<comment type="caution">
    <text evidence="1">The sequence shown here is derived from an EMBL/GenBank/DDBJ whole genome shotgun (WGS) entry which is preliminary data.</text>
</comment>
<gene>
    <name evidence="1" type="ORF">FCC1311_098342</name>
</gene>
<dbReference type="OrthoDB" id="6357136at2759"/>
<dbReference type="AlphaFoldDB" id="A0A2R5GYR7"/>
<evidence type="ECO:0000313" key="1">
    <source>
        <dbReference type="EMBL" id="GBG33611.1"/>
    </source>
</evidence>
<dbReference type="Proteomes" id="UP000241890">
    <property type="component" value="Unassembled WGS sequence"/>
</dbReference>
<reference evidence="1 2" key="1">
    <citation type="submission" date="2017-12" db="EMBL/GenBank/DDBJ databases">
        <title>Sequencing, de novo assembly and annotation of complete genome of a new Thraustochytrid species, strain FCC1311.</title>
        <authorList>
            <person name="Sedici K."/>
            <person name="Godart F."/>
            <person name="Aiese Cigliano R."/>
            <person name="Sanseverino W."/>
            <person name="Barakat M."/>
            <person name="Ortet P."/>
            <person name="Marechal E."/>
            <person name="Cagnac O."/>
            <person name="Amato A."/>
        </authorList>
    </citation>
    <scope>NUCLEOTIDE SEQUENCE [LARGE SCALE GENOMIC DNA]</scope>
</reference>
<dbReference type="Pfam" id="PF16062">
    <property type="entry name" value="MavL-like"/>
    <property type="match status" value="1"/>
</dbReference>
<name>A0A2R5GYR7_9STRA</name>
<dbReference type="EMBL" id="BEYU01000163">
    <property type="protein sequence ID" value="GBG33611.1"/>
    <property type="molecule type" value="Genomic_DNA"/>
</dbReference>
<accession>A0A2R5GYR7</accession>
<sequence length="367" mass="40247">MHGSQQEKEVYKGMDLDTFLRRLVSKRPLVFMNAQDLFVLRDGSKGSYGANLFDAIGTDHEDPQIRLRDYISYDEMALSALLAISSPTTFINNGSRDNCGIPSNAGSFQRRGVYLAQTGARFERPGRMEAKHMLLRKSDTTTTNGYGADDADFSPFARWAKLYGMPHLPTFEEAAAVIAAAATRTSAGAGDTRDFVQLGDSAILDCRAYIARMEIVAETFLLEANDRAANEGKRASCFVVGLGLGVWSVHSCQQTLVIKAYARVLQRMPLPNIAELRFSYFRTSEWPLQEHEAHAESRHIAVRFVRGNPADRLEDPSLLLVAQYAADSNSFAGNEYWLGGAHLSGSGDPAAAACSTIAEIANPELHV</sequence>
<protein>
    <submittedName>
        <fullName evidence="1">Uncharacterized protein</fullName>
    </submittedName>
</protein>
<evidence type="ECO:0000313" key="2">
    <source>
        <dbReference type="Proteomes" id="UP000241890"/>
    </source>
</evidence>
<keyword evidence="2" id="KW-1185">Reference proteome</keyword>
<proteinExistence type="predicted"/>